<keyword evidence="5" id="KW-0539">Nucleus</keyword>
<keyword evidence="6" id="KW-0175">Coiled coil</keyword>
<reference evidence="9 10" key="1">
    <citation type="submission" date="2011-02" db="EMBL/GenBank/DDBJ databases">
        <title>The Genome Sequence of Sphaeroforma arctica JP610.</title>
        <authorList>
            <consortium name="The Broad Institute Genome Sequencing Platform"/>
            <person name="Russ C."/>
            <person name="Cuomo C."/>
            <person name="Young S.K."/>
            <person name="Zeng Q."/>
            <person name="Gargeya S."/>
            <person name="Alvarado L."/>
            <person name="Berlin A."/>
            <person name="Chapman S.B."/>
            <person name="Chen Z."/>
            <person name="Freedman E."/>
            <person name="Gellesch M."/>
            <person name="Goldberg J."/>
            <person name="Griggs A."/>
            <person name="Gujja S."/>
            <person name="Heilman E."/>
            <person name="Heiman D."/>
            <person name="Howarth C."/>
            <person name="Mehta T."/>
            <person name="Neiman D."/>
            <person name="Pearson M."/>
            <person name="Roberts A."/>
            <person name="Saif S."/>
            <person name="Shea T."/>
            <person name="Shenoy N."/>
            <person name="Sisk P."/>
            <person name="Stolte C."/>
            <person name="Sykes S."/>
            <person name="White J."/>
            <person name="Yandava C."/>
            <person name="Burger G."/>
            <person name="Gray M.W."/>
            <person name="Holland P.W.H."/>
            <person name="King N."/>
            <person name="Lang F.B.F."/>
            <person name="Roger A.J."/>
            <person name="Ruiz-Trillo I."/>
            <person name="Haas B."/>
            <person name="Nusbaum C."/>
            <person name="Birren B."/>
        </authorList>
    </citation>
    <scope>NUCLEOTIDE SEQUENCE [LARGE SCALE GENOMIC DNA]</scope>
    <source>
        <strain evidence="9 10">JP610</strain>
    </source>
</reference>
<accession>A0A0L0FQY7</accession>
<dbReference type="eggNOG" id="KOG1318">
    <property type="taxonomic scope" value="Eukaryota"/>
</dbReference>
<feature type="region of interest" description="Disordered" evidence="7">
    <location>
        <begin position="345"/>
        <end position="370"/>
    </location>
</feature>
<evidence type="ECO:0000256" key="3">
    <source>
        <dbReference type="ARBA" id="ARBA00023125"/>
    </source>
</evidence>
<feature type="region of interest" description="Disordered" evidence="7">
    <location>
        <begin position="433"/>
        <end position="532"/>
    </location>
</feature>
<comment type="subcellular location">
    <subcellularLocation>
        <location evidence="1">Nucleus</location>
    </subcellularLocation>
</comment>
<dbReference type="Pfam" id="PF00010">
    <property type="entry name" value="HLH"/>
    <property type="match status" value="1"/>
</dbReference>
<feature type="non-terminal residue" evidence="9">
    <location>
        <position position="1"/>
    </location>
</feature>
<dbReference type="InterPro" id="IPR011598">
    <property type="entry name" value="bHLH_dom"/>
</dbReference>
<feature type="compositionally biased region" description="Low complexity" evidence="7">
    <location>
        <begin position="761"/>
        <end position="775"/>
    </location>
</feature>
<feature type="compositionally biased region" description="Polar residues" evidence="7">
    <location>
        <begin position="599"/>
        <end position="612"/>
    </location>
</feature>
<dbReference type="EMBL" id="KQ242389">
    <property type="protein sequence ID" value="KNC78961.1"/>
    <property type="molecule type" value="Genomic_DNA"/>
</dbReference>
<feature type="compositionally biased region" description="Low complexity" evidence="7">
    <location>
        <begin position="448"/>
        <end position="457"/>
    </location>
</feature>
<evidence type="ECO:0000256" key="7">
    <source>
        <dbReference type="SAM" id="MobiDB-lite"/>
    </source>
</evidence>
<dbReference type="RefSeq" id="XP_014152863.1">
    <property type="nucleotide sequence ID" value="XM_014297388.1"/>
</dbReference>
<feature type="compositionally biased region" description="Polar residues" evidence="7">
    <location>
        <begin position="569"/>
        <end position="591"/>
    </location>
</feature>
<evidence type="ECO:0000256" key="2">
    <source>
        <dbReference type="ARBA" id="ARBA00023015"/>
    </source>
</evidence>
<dbReference type="InterPro" id="IPR036638">
    <property type="entry name" value="HLH_DNA-bd_sf"/>
</dbReference>
<feature type="compositionally biased region" description="Low complexity" evidence="7">
    <location>
        <begin position="466"/>
        <end position="484"/>
    </location>
</feature>
<dbReference type="AlphaFoldDB" id="A0A0L0FQY7"/>
<feature type="compositionally biased region" description="Polar residues" evidence="7">
    <location>
        <begin position="749"/>
        <end position="760"/>
    </location>
</feature>
<feature type="region of interest" description="Disordered" evidence="7">
    <location>
        <begin position="749"/>
        <end position="775"/>
    </location>
</feature>
<feature type="compositionally biased region" description="Polar residues" evidence="7">
    <location>
        <begin position="621"/>
        <end position="639"/>
    </location>
</feature>
<keyword evidence="4" id="KW-0804">Transcription</keyword>
<evidence type="ECO:0000259" key="8">
    <source>
        <dbReference type="PROSITE" id="PS50888"/>
    </source>
</evidence>
<gene>
    <name evidence="9" type="ORF">SARC_08624</name>
</gene>
<dbReference type="GO" id="GO:0046983">
    <property type="term" value="F:protein dimerization activity"/>
    <property type="evidence" value="ECO:0007669"/>
    <property type="project" value="InterPro"/>
</dbReference>
<evidence type="ECO:0000256" key="1">
    <source>
        <dbReference type="ARBA" id="ARBA00004123"/>
    </source>
</evidence>
<dbReference type="GO" id="GO:0005634">
    <property type="term" value="C:nucleus"/>
    <property type="evidence" value="ECO:0007669"/>
    <property type="project" value="UniProtKB-SubCell"/>
</dbReference>
<name>A0A0L0FQY7_9EUKA</name>
<dbReference type="PANTHER" id="PTHR45776:SF2">
    <property type="entry name" value="MIP04163P"/>
    <property type="match status" value="1"/>
</dbReference>
<dbReference type="GO" id="GO:0000981">
    <property type="term" value="F:DNA-binding transcription factor activity, RNA polymerase II-specific"/>
    <property type="evidence" value="ECO:0007669"/>
    <property type="project" value="TreeGrafter"/>
</dbReference>
<keyword evidence="10" id="KW-1185">Reference proteome</keyword>
<keyword evidence="2" id="KW-0805">Transcription regulation</keyword>
<evidence type="ECO:0000313" key="10">
    <source>
        <dbReference type="Proteomes" id="UP000054560"/>
    </source>
</evidence>
<dbReference type="SUPFAM" id="SSF47459">
    <property type="entry name" value="HLH, helix-loop-helix DNA-binding domain"/>
    <property type="match status" value="1"/>
</dbReference>
<feature type="domain" description="BHLH" evidence="8">
    <location>
        <begin position="895"/>
        <end position="950"/>
    </location>
</feature>
<feature type="compositionally biased region" description="Polar residues" evidence="7">
    <location>
        <begin position="514"/>
        <end position="527"/>
    </location>
</feature>
<organism evidence="9 10">
    <name type="scientific">Sphaeroforma arctica JP610</name>
    <dbReference type="NCBI Taxonomy" id="667725"/>
    <lineage>
        <taxon>Eukaryota</taxon>
        <taxon>Ichthyosporea</taxon>
        <taxon>Ichthyophonida</taxon>
        <taxon>Sphaeroforma</taxon>
    </lineage>
</organism>
<dbReference type="Proteomes" id="UP000054560">
    <property type="component" value="Unassembled WGS sequence"/>
</dbReference>
<evidence type="ECO:0000313" key="9">
    <source>
        <dbReference type="EMBL" id="KNC78961.1"/>
    </source>
</evidence>
<feature type="coiled-coil region" evidence="6">
    <location>
        <begin position="163"/>
        <end position="190"/>
    </location>
</feature>
<feature type="compositionally biased region" description="Polar residues" evidence="7">
    <location>
        <begin position="485"/>
        <end position="498"/>
    </location>
</feature>
<proteinExistence type="predicted"/>
<evidence type="ECO:0000256" key="6">
    <source>
        <dbReference type="SAM" id="Coils"/>
    </source>
</evidence>
<dbReference type="PROSITE" id="PS50888">
    <property type="entry name" value="BHLH"/>
    <property type="match status" value="1"/>
</dbReference>
<dbReference type="PANTHER" id="PTHR45776">
    <property type="entry name" value="MIP04163P"/>
    <property type="match status" value="1"/>
</dbReference>
<feature type="region of interest" description="Disordered" evidence="7">
    <location>
        <begin position="569"/>
        <end position="669"/>
    </location>
</feature>
<dbReference type="GO" id="GO:0000978">
    <property type="term" value="F:RNA polymerase II cis-regulatory region sequence-specific DNA binding"/>
    <property type="evidence" value="ECO:0007669"/>
    <property type="project" value="TreeGrafter"/>
</dbReference>
<sequence length="1001" mass="106541">MEQQAPVDLVQERMNMQRLQSIHDDAKATADQGSVGHVADLTRFSEASANALAGMPGGSDLSLMNNMSTPMTALNPSNAMLPVSLAAMAPGGSMGSSAQNFAGGGIDLIPALDMNVNPPTYNVNIDGNPLTRACDKPMDPWEAQQRQLSSLANLQPQQQQNLLAQLQIQLQNQQQELKKIEQLRNQHQMKQRFQFQFQDPWLGLQQQQIATSAQPLVGSISSGGASSSTSPTEITEAQIQREIAHALQPHQQVQAAPPAYSEQLLASGATNTNEPLPMLMFPTNYHLRRKGDKAQAQNANVDQKNVSMPSLGGNGIEMRGSGAQTDAMQAQLRAQASAFLNGQPAVGASQAHPQGAGLAPGMNPENNNLRHQFSMHSQDTPRNTNLLASSLSCQSTLTSTMGKVSLDGDGLSSGSNSANSGFSKDSAFKSREAFSTSESDNGSGQGGAAHSSLSHSANDNRKPYSRSESISSQSSQSSAAKSTSGNGRNSLSGKNSIDSGAELPESIEHGKSPKSASESQTPEQKASTAYGVSAPTGYLTTRAQAMAAAKEAVLLDVLDAKQKAKVIERQQSMDNRISNNTTPASTPKSGSEGSGVGLENTTSSQDLMDTSGNGDGVDMQESLSRASTLGTTQAASSFGRQLDIPETFTRKRSGTIGGGPVKSPLSSPRSIERLHASGIGDLKRMSLTRDDNTRDATLVSPLSASGADMKPMFDLNIGTSTPATLAHLQTLPGSTMAPMLQNTSINASRQQNNGLGHTFSQPITHTQQPAQAQAHPSVQTQLSAPSALHTDAILTGNLVRQNTSPLPSTLAQVPQSAPVPINSAGLHRVSVPSVNPTANVHQILVPRRGSTPYNATMAAKVHPPPPAVAGATTGPFMFNTPASRVDVNLSRKSRIKKASHNAIERKRRYNINDRIKELQEMLPAVALSRSKIKQCKGSTLKRSIDYIRYLENYNELMVQNMRESGISISMKSFAETEVEDTFADHTITEEKDHERDVQTTF</sequence>
<dbReference type="Gene3D" id="4.10.280.10">
    <property type="entry name" value="Helix-loop-helix DNA-binding domain"/>
    <property type="match status" value="1"/>
</dbReference>
<keyword evidence="3" id="KW-0238">DNA-binding</keyword>
<dbReference type="GeneID" id="25909128"/>
<dbReference type="SMART" id="SM00353">
    <property type="entry name" value="HLH"/>
    <property type="match status" value="1"/>
</dbReference>
<evidence type="ECO:0000256" key="5">
    <source>
        <dbReference type="ARBA" id="ARBA00023242"/>
    </source>
</evidence>
<dbReference type="OrthoDB" id="6242697at2759"/>
<protein>
    <recommendedName>
        <fullName evidence="8">BHLH domain-containing protein</fullName>
    </recommendedName>
</protein>
<evidence type="ECO:0000256" key="4">
    <source>
        <dbReference type="ARBA" id="ARBA00023163"/>
    </source>
</evidence>